<dbReference type="PANTHER" id="PTHR31941:SF1">
    <property type="entry name" value="CYTOSKELETAL SIGNALING PROTEIN SLM1"/>
    <property type="match status" value="1"/>
</dbReference>
<dbReference type="InterPro" id="IPR011993">
    <property type="entry name" value="PH-like_dom_sf"/>
</dbReference>
<dbReference type="InterPro" id="IPR046869">
    <property type="entry name" value="SLM1/RGC1-like_PH"/>
</dbReference>
<protein>
    <recommendedName>
        <fullName evidence="3">PH domain-containing protein</fullName>
    </recommendedName>
</protein>
<dbReference type="Pfam" id="PF20400">
    <property type="entry name" value="BAR_4"/>
    <property type="match status" value="1"/>
</dbReference>
<feature type="compositionally biased region" description="Polar residues" evidence="2">
    <location>
        <begin position="435"/>
        <end position="458"/>
    </location>
</feature>
<evidence type="ECO:0000259" key="3">
    <source>
        <dbReference type="PROSITE" id="PS50003"/>
    </source>
</evidence>
<sequence>MAAPALPTRTKTLPDSDDEATPDGDPSSTAGLLAERLQAWKHMCKNLEAYITAVAKDQNTRAKDQEKILKTISSPLQEASHFDSALGGISGLFENLRANTQAQTNLYTETSKSLTGSVLPILERLHQEVKNKAKELQQGAGKGSKAVEAARVASQKHIDVLSQQASHFDSSGGGTSRIPANHDPYVLKRQIMNRLNKQLLEENNNRQDLIAVQNSFKQFEAHVLTTVQSALNAYNQFMATQADRQKAMIGDIAATASNIPLDFEWSGFVKRNQHVLVNPNAPPRTMSGVSYPNENHRSTKPLIEGSLERKPRGGMGSIRGYSTGYYAVTPAGFLHEYKDNENFHKDPVPEISLFLPDCVIGAVDGQKFTIKGKDSSGSKIGQKMALSHDFQFKAHTTSDAQQWHTIIASFANGGGSVPTSPGETQKIFPLNTAVTDSQTQGVASGPTSATSPQSAKNQSATTPASGASGASGAFYGSPASHNLEDRKYVETQADKPLSHEGLERQAGHYPGKA</sequence>
<dbReference type="InterPro" id="IPR001849">
    <property type="entry name" value="PH_domain"/>
</dbReference>
<dbReference type="CDD" id="cd13311">
    <property type="entry name" value="PH_Slm1"/>
    <property type="match status" value="1"/>
</dbReference>
<dbReference type="SUPFAM" id="SSF103657">
    <property type="entry name" value="BAR/IMD domain-like"/>
    <property type="match status" value="1"/>
</dbReference>
<evidence type="ECO:0000313" key="5">
    <source>
        <dbReference type="Proteomes" id="UP001345827"/>
    </source>
</evidence>
<reference evidence="4 5" key="1">
    <citation type="submission" date="2023-06" db="EMBL/GenBank/DDBJ databases">
        <title>Black Yeasts Isolated from many extreme environments.</title>
        <authorList>
            <person name="Coleine C."/>
            <person name="Stajich J.E."/>
            <person name="Selbmann L."/>
        </authorList>
    </citation>
    <scope>NUCLEOTIDE SEQUENCE [LARGE SCALE GENOMIC DNA]</scope>
    <source>
        <strain evidence="4 5">CCFEE 5887</strain>
    </source>
</reference>
<feature type="compositionally biased region" description="Basic and acidic residues" evidence="2">
    <location>
        <begin position="482"/>
        <end position="506"/>
    </location>
</feature>
<feature type="region of interest" description="Disordered" evidence="2">
    <location>
        <begin position="435"/>
        <end position="513"/>
    </location>
</feature>
<dbReference type="Pfam" id="PF20399">
    <property type="entry name" value="PH_20"/>
    <property type="match status" value="1"/>
</dbReference>
<evidence type="ECO:0000256" key="1">
    <source>
        <dbReference type="ARBA" id="ARBA00022553"/>
    </source>
</evidence>
<dbReference type="InterPro" id="IPR043453">
    <property type="entry name" value="Slm1_PH"/>
</dbReference>
<feature type="region of interest" description="Disordered" evidence="2">
    <location>
        <begin position="279"/>
        <end position="299"/>
    </location>
</feature>
<dbReference type="PROSITE" id="PS50003">
    <property type="entry name" value="PH_DOMAIN"/>
    <property type="match status" value="1"/>
</dbReference>
<feature type="compositionally biased region" description="Low complexity" evidence="2">
    <location>
        <begin position="459"/>
        <end position="480"/>
    </location>
</feature>
<dbReference type="SUPFAM" id="SSF50729">
    <property type="entry name" value="PH domain-like"/>
    <property type="match status" value="1"/>
</dbReference>
<dbReference type="Proteomes" id="UP001345827">
    <property type="component" value="Unassembled WGS sequence"/>
</dbReference>
<dbReference type="Gene3D" id="1.20.1270.60">
    <property type="entry name" value="Arfaptin homology (AH) domain/BAR domain"/>
    <property type="match status" value="1"/>
</dbReference>
<comment type="caution">
    <text evidence="4">The sequence shown here is derived from an EMBL/GenBank/DDBJ whole genome shotgun (WGS) entry which is preliminary data.</text>
</comment>
<organism evidence="4 5">
    <name type="scientific">Vermiconidia calcicola</name>
    <dbReference type="NCBI Taxonomy" id="1690605"/>
    <lineage>
        <taxon>Eukaryota</taxon>
        <taxon>Fungi</taxon>
        <taxon>Dikarya</taxon>
        <taxon>Ascomycota</taxon>
        <taxon>Pezizomycotina</taxon>
        <taxon>Dothideomycetes</taxon>
        <taxon>Dothideomycetidae</taxon>
        <taxon>Mycosphaerellales</taxon>
        <taxon>Extremaceae</taxon>
        <taxon>Vermiconidia</taxon>
    </lineage>
</organism>
<dbReference type="EMBL" id="JAXLQG010000007">
    <property type="protein sequence ID" value="KAK5537536.1"/>
    <property type="molecule type" value="Genomic_DNA"/>
</dbReference>
<gene>
    <name evidence="4" type="ORF">LTR25_004788</name>
</gene>
<dbReference type="InterPro" id="IPR046868">
    <property type="entry name" value="BAR_4"/>
</dbReference>
<dbReference type="InterPro" id="IPR027267">
    <property type="entry name" value="AH/BAR_dom_sf"/>
</dbReference>
<dbReference type="Gene3D" id="2.30.29.30">
    <property type="entry name" value="Pleckstrin-homology domain (PH domain)/Phosphotyrosine-binding domain (PTB)"/>
    <property type="match status" value="1"/>
</dbReference>
<name>A0AAV9QCB2_9PEZI</name>
<keyword evidence="1" id="KW-0597">Phosphoprotein</keyword>
<accession>A0AAV9QCB2</accession>
<proteinExistence type="predicted"/>
<feature type="domain" description="PH" evidence="3">
    <location>
        <begin position="300"/>
        <end position="412"/>
    </location>
</feature>
<feature type="region of interest" description="Disordered" evidence="2">
    <location>
        <begin position="1"/>
        <end position="29"/>
    </location>
</feature>
<keyword evidence="5" id="KW-1185">Reference proteome</keyword>
<dbReference type="PANTHER" id="PTHR31941">
    <property type="entry name" value="CYTOSKELETAL SIGNALING PROTEIN SLM1"/>
    <property type="match status" value="1"/>
</dbReference>
<dbReference type="AlphaFoldDB" id="A0AAV9QCB2"/>
<dbReference type="SMART" id="SM00233">
    <property type="entry name" value="PH"/>
    <property type="match status" value="1"/>
</dbReference>
<evidence type="ECO:0000313" key="4">
    <source>
        <dbReference type="EMBL" id="KAK5537536.1"/>
    </source>
</evidence>
<evidence type="ECO:0000256" key="2">
    <source>
        <dbReference type="SAM" id="MobiDB-lite"/>
    </source>
</evidence>